<sequence>MNKSSKVVYLEKNQPQHGPVVKAGQYGEVAGTCRGILFQTLNEAIRELFVQVDDDLYKLAENSTSNTQQTIFFDAMRSIRLMQKQLESEYLQMIEDAYQTFWNGGTILSARLAESDGEQALSLVEKEELEEELAVTTMVGKANDNCHRELAALNTRFIHMLGKGDLPLEANPVSPAMLAMAFREVLTQWEAELLARIVVYKCFDRVVLSRMGACYETMNHYLAENGVLPELRHGIVGRSRSRGTGPRGQTGGTGGADGVAAAPPEEEMADQVPSLEQIWQYLQQLSAASVIPALPLPVNPELPVMPRAGVMEALSRVQNEVLSDQELQEMDLGLQQEFIRQQLVLALSRNEEGRETHRVGESEKQTIDVILALFNHVLDDPNLPDAMRALIGRLQIPVLKAAIADSSFLHNEAHPARKLIDELAQASIGWRDDGDRSEKSLYYQVKHAVERIVHEYGEDIALFEEVRAEFGAWMAQRERVRKILEERLAQAVSGEERLTVAKIQVEELFEKLRVDALPEAAQKILTGPWKKLLTILWLREGEEGQNWKKAVEIARLMEKYLGGGSHGFRREDLLAEIPEIIGGLKKGFTYISLDQKKSARLLNGLQSCFIEALRPLPSRPVVVGEKVEKEEAGSPVDAGE</sequence>
<dbReference type="AlphaFoldDB" id="A0A7C5N4I3"/>
<reference evidence="2" key="1">
    <citation type="journal article" date="2020" name="mSystems">
        <title>Genome- and Community-Level Interaction Insights into Carbon Utilization and Element Cycling Functions of Hydrothermarchaeota in Hydrothermal Sediment.</title>
        <authorList>
            <person name="Zhou Z."/>
            <person name="Liu Y."/>
            <person name="Xu W."/>
            <person name="Pan J."/>
            <person name="Luo Z.H."/>
            <person name="Li M."/>
        </authorList>
    </citation>
    <scope>NUCLEOTIDE SEQUENCE [LARGE SCALE GENOMIC DNA]</scope>
    <source>
        <strain evidence="2">HyVt-535</strain>
    </source>
</reference>
<organism evidence="2">
    <name type="scientific">Thiolapillus brandeum</name>
    <dbReference type="NCBI Taxonomy" id="1076588"/>
    <lineage>
        <taxon>Bacteria</taxon>
        <taxon>Pseudomonadati</taxon>
        <taxon>Pseudomonadota</taxon>
        <taxon>Gammaproteobacteria</taxon>
        <taxon>Chromatiales</taxon>
        <taxon>Sedimenticolaceae</taxon>
        <taxon>Thiolapillus</taxon>
    </lineage>
</organism>
<feature type="region of interest" description="Disordered" evidence="1">
    <location>
        <begin position="237"/>
        <end position="264"/>
    </location>
</feature>
<evidence type="ECO:0000313" key="2">
    <source>
        <dbReference type="EMBL" id="HHH13764.1"/>
    </source>
</evidence>
<gene>
    <name evidence="2" type="ORF">ENJ98_05960</name>
</gene>
<proteinExistence type="predicted"/>
<name>A0A7C5N4I3_9GAMM</name>
<accession>A0A7C5N4I3</accession>
<dbReference type="InterPro" id="IPR012434">
    <property type="entry name" value="DUF1631"/>
</dbReference>
<feature type="non-terminal residue" evidence="2">
    <location>
        <position position="640"/>
    </location>
</feature>
<protein>
    <submittedName>
        <fullName evidence="2">DUF1631 family protein</fullName>
    </submittedName>
</protein>
<dbReference type="EMBL" id="DROM01000360">
    <property type="protein sequence ID" value="HHH13764.1"/>
    <property type="molecule type" value="Genomic_DNA"/>
</dbReference>
<evidence type="ECO:0000256" key="1">
    <source>
        <dbReference type="SAM" id="MobiDB-lite"/>
    </source>
</evidence>
<feature type="compositionally biased region" description="Gly residues" evidence="1">
    <location>
        <begin position="245"/>
        <end position="257"/>
    </location>
</feature>
<comment type="caution">
    <text evidence="2">The sequence shown here is derived from an EMBL/GenBank/DDBJ whole genome shotgun (WGS) entry which is preliminary data.</text>
</comment>
<dbReference type="Pfam" id="PF07793">
    <property type="entry name" value="DUF1631"/>
    <property type="match status" value="1"/>
</dbReference>
<dbReference type="Proteomes" id="UP000886100">
    <property type="component" value="Unassembled WGS sequence"/>
</dbReference>